<dbReference type="Proteomes" id="UP000197138">
    <property type="component" value="Unassembled WGS sequence"/>
</dbReference>
<evidence type="ECO:0000313" key="6">
    <source>
        <dbReference type="Proteomes" id="UP000197138"/>
    </source>
</evidence>
<reference evidence="6" key="1">
    <citation type="journal article" date="2017" name="Plant J.">
        <title>The pomegranate (Punica granatum L.) genome and the genomics of punicalagin biosynthesis.</title>
        <authorList>
            <person name="Qin G."/>
            <person name="Xu C."/>
            <person name="Ming R."/>
            <person name="Tang H."/>
            <person name="Guyot R."/>
            <person name="Kramer E.M."/>
            <person name="Hu Y."/>
            <person name="Yi X."/>
            <person name="Qi Y."/>
            <person name="Xu X."/>
            <person name="Gao Z."/>
            <person name="Pan H."/>
            <person name="Jian J."/>
            <person name="Tian Y."/>
            <person name="Yue Z."/>
            <person name="Xu Y."/>
        </authorList>
    </citation>
    <scope>NUCLEOTIDE SEQUENCE [LARGE SCALE GENOMIC DNA]</scope>
    <source>
        <strain evidence="6">cv. Dabenzi</strain>
    </source>
</reference>
<dbReference type="InterPro" id="IPR045173">
    <property type="entry name" value="Cdt1"/>
</dbReference>
<dbReference type="Pfam" id="PF16679">
    <property type="entry name" value="CDT1_C"/>
    <property type="match status" value="1"/>
</dbReference>
<evidence type="ECO:0000256" key="1">
    <source>
        <dbReference type="ARBA" id="ARBA00008356"/>
    </source>
</evidence>
<evidence type="ECO:0000256" key="3">
    <source>
        <dbReference type="SAM" id="MobiDB-lite"/>
    </source>
</evidence>
<keyword evidence="2" id="KW-0131">Cell cycle</keyword>
<feature type="compositionally biased region" description="Basic and acidic residues" evidence="3">
    <location>
        <begin position="60"/>
        <end position="82"/>
    </location>
</feature>
<dbReference type="CDD" id="cd08767">
    <property type="entry name" value="Cdt1_c"/>
    <property type="match status" value="1"/>
</dbReference>
<dbReference type="InterPro" id="IPR036390">
    <property type="entry name" value="WH_DNA-bd_sf"/>
</dbReference>
<dbReference type="GO" id="GO:0070182">
    <property type="term" value="F:DNA polymerase binding"/>
    <property type="evidence" value="ECO:0007669"/>
    <property type="project" value="TreeGrafter"/>
</dbReference>
<dbReference type="GO" id="GO:0030174">
    <property type="term" value="P:regulation of DNA-templated DNA replication initiation"/>
    <property type="evidence" value="ECO:0007669"/>
    <property type="project" value="InterPro"/>
</dbReference>
<comment type="similarity">
    <text evidence="1">Belongs to the Cdt1 family.</text>
</comment>
<accession>A0A218WMM0</accession>
<evidence type="ECO:0000313" key="5">
    <source>
        <dbReference type="EMBL" id="OWM73896.1"/>
    </source>
</evidence>
<dbReference type="GO" id="GO:0000278">
    <property type="term" value="P:mitotic cell cycle"/>
    <property type="evidence" value="ECO:0007669"/>
    <property type="project" value="TreeGrafter"/>
</dbReference>
<dbReference type="InterPro" id="IPR038090">
    <property type="entry name" value="Cdt1_C_WH_dom_sf"/>
</dbReference>
<organism evidence="5 6">
    <name type="scientific">Punica granatum</name>
    <name type="common">Pomegranate</name>
    <dbReference type="NCBI Taxonomy" id="22663"/>
    <lineage>
        <taxon>Eukaryota</taxon>
        <taxon>Viridiplantae</taxon>
        <taxon>Streptophyta</taxon>
        <taxon>Embryophyta</taxon>
        <taxon>Tracheophyta</taxon>
        <taxon>Spermatophyta</taxon>
        <taxon>Magnoliopsida</taxon>
        <taxon>eudicotyledons</taxon>
        <taxon>Gunneridae</taxon>
        <taxon>Pentapetalae</taxon>
        <taxon>rosids</taxon>
        <taxon>malvids</taxon>
        <taxon>Myrtales</taxon>
        <taxon>Lythraceae</taxon>
        <taxon>Punica</taxon>
    </lineage>
</organism>
<dbReference type="Gene3D" id="1.10.10.1420">
    <property type="entry name" value="DNA replication factor Cdt1, C-terminal WH domain"/>
    <property type="match status" value="1"/>
</dbReference>
<evidence type="ECO:0000256" key="2">
    <source>
        <dbReference type="ARBA" id="ARBA00023306"/>
    </source>
</evidence>
<feature type="compositionally biased region" description="Basic residues" evidence="3">
    <location>
        <begin position="389"/>
        <end position="398"/>
    </location>
</feature>
<proteinExistence type="inferred from homology"/>
<name>A0A218WMM0_PUNGR</name>
<sequence length="561" mass="63284">MESSGSTPIPFKSKKTFTPVSKTKAAGEATLSSKTPENKPPPPIITNRIRNRGVALSVSEVRRKAESLRQSKRDKTSCENKSARKQILSWESPVKKPKGSDNKLPEKYEMLNRFFCNLDDSVKLLRLRASAPTFAVLSKQIECLSDRRFTYRHLSQLKYILPEVIEIKKDLVFDEQTSCMKPDLRITFNAEAVEKDGKSGSETGRVGLRKLFYTRLSDFIKTHPKGEEIPEEPLPPPFNHTDMRNRHSEETPSISSSLPPRIPSEDHSQFQAARASHLVQRHFSRKKTADTSAKASLEESMEKSNSSDARIPIHEKTLSCPTATPIKQASSLKNEDNTPVRTPHVESTPPKLALTPVSIMASTPALNPPPKRSCLSPEDGPTSTPPSKLLRRLPRNRSLKFDSPMKSGRVQEEMSLADDDVTSSDEVLDILSDDLVQSIREKERKALEERDPAISRAKRRREIIASLPKLFNTVLFLFQSSKRCVITREEIIYQIIASRLDMVDRIYLIEDSEEVEEELEMLKELAPEWISEKVASSGDMLFRVNKAVSPSTIRAQLMEAK</sequence>
<dbReference type="InterPro" id="IPR014939">
    <property type="entry name" value="CDT1_Gemini-bd-like"/>
</dbReference>
<dbReference type="AlphaFoldDB" id="A0A218WMM0"/>
<feature type="region of interest" description="Disordered" evidence="3">
    <location>
        <begin position="224"/>
        <end position="413"/>
    </location>
</feature>
<dbReference type="SUPFAM" id="SSF46785">
    <property type="entry name" value="Winged helix' DNA-binding domain"/>
    <property type="match status" value="1"/>
</dbReference>
<gene>
    <name evidence="5" type="ORF">CDL15_Pgr018956</name>
</gene>
<dbReference type="SMART" id="SM01075">
    <property type="entry name" value="CDT1"/>
    <property type="match status" value="1"/>
</dbReference>
<dbReference type="GO" id="GO:0005634">
    <property type="term" value="C:nucleus"/>
    <property type="evidence" value="ECO:0007669"/>
    <property type="project" value="TreeGrafter"/>
</dbReference>
<dbReference type="InterPro" id="IPR032054">
    <property type="entry name" value="Cdt1_C"/>
</dbReference>
<protein>
    <recommendedName>
        <fullName evidence="4">CDT1 Geminin-binding domain-containing protein</fullName>
    </recommendedName>
</protein>
<dbReference type="EMBL" id="MTKT01003945">
    <property type="protein sequence ID" value="OWM73896.1"/>
    <property type="molecule type" value="Genomic_DNA"/>
</dbReference>
<dbReference type="PANTHER" id="PTHR28637">
    <property type="entry name" value="DNA REPLICATION FACTOR CDT1"/>
    <property type="match status" value="1"/>
</dbReference>
<dbReference type="CDD" id="cd08674">
    <property type="entry name" value="Cdt1_m"/>
    <property type="match status" value="1"/>
</dbReference>
<dbReference type="GO" id="GO:0000076">
    <property type="term" value="P:DNA replication checkpoint signaling"/>
    <property type="evidence" value="ECO:0007669"/>
    <property type="project" value="TreeGrafter"/>
</dbReference>
<dbReference type="GO" id="GO:0071163">
    <property type="term" value="P:DNA replication preinitiation complex assembly"/>
    <property type="evidence" value="ECO:0007669"/>
    <property type="project" value="InterPro"/>
</dbReference>
<dbReference type="GO" id="GO:0003677">
    <property type="term" value="F:DNA binding"/>
    <property type="evidence" value="ECO:0007669"/>
    <property type="project" value="InterPro"/>
</dbReference>
<feature type="region of interest" description="Disordered" evidence="3">
    <location>
        <begin position="1"/>
        <end position="84"/>
    </location>
</feature>
<dbReference type="Pfam" id="PF08839">
    <property type="entry name" value="CDT1"/>
    <property type="match status" value="1"/>
</dbReference>
<dbReference type="PANTHER" id="PTHR28637:SF1">
    <property type="entry name" value="DNA REPLICATION FACTOR CDT1"/>
    <property type="match status" value="1"/>
</dbReference>
<feature type="compositionally biased region" description="Polar residues" evidence="3">
    <location>
        <begin position="319"/>
        <end position="332"/>
    </location>
</feature>
<evidence type="ECO:0000259" key="4">
    <source>
        <dbReference type="SMART" id="SM01075"/>
    </source>
</evidence>
<comment type="caution">
    <text evidence="5">The sequence shown here is derived from an EMBL/GenBank/DDBJ whole genome shotgun (WGS) entry which is preliminary data.</text>
</comment>
<feature type="domain" description="CDT1 Geminin-binding" evidence="4">
    <location>
        <begin position="104"/>
        <end position="236"/>
    </location>
</feature>
<feature type="compositionally biased region" description="Basic and acidic residues" evidence="3">
    <location>
        <begin position="241"/>
        <end position="250"/>
    </location>
</feature>